<dbReference type="AlphaFoldDB" id="A0A5K7S888"/>
<dbReference type="GO" id="GO:0005886">
    <property type="term" value="C:plasma membrane"/>
    <property type="evidence" value="ECO:0007669"/>
    <property type="project" value="UniProtKB-SubCell"/>
</dbReference>
<dbReference type="CDD" id="cd09110">
    <property type="entry name" value="PLDc_CLS_1"/>
    <property type="match status" value="1"/>
</dbReference>
<dbReference type="EC" id="2.7.8.-" evidence="12 13"/>
<dbReference type="RefSeq" id="WP_318350684.1">
    <property type="nucleotide sequence ID" value="NZ_AP018694.1"/>
</dbReference>
<feature type="active site" evidence="12">
    <location>
        <position position="412"/>
    </location>
</feature>
<dbReference type="SMART" id="SM00155">
    <property type="entry name" value="PLDc"/>
    <property type="match status" value="2"/>
</dbReference>
<dbReference type="NCBIfam" id="TIGR04265">
    <property type="entry name" value="bac_cardiolipin"/>
    <property type="match status" value="1"/>
</dbReference>
<keyword evidence="9 12" id="KW-0472">Membrane</keyword>
<evidence type="ECO:0000256" key="5">
    <source>
        <dbReference type="ARBA" id="ARBA00022692"/>
    </source>
</evidence>
<keyword evidence="5 12" id="KW-0812">Transmembrane</keyword>
<keyword evidence="6" id="KW-0677">Repeat</keyword>
<dbReference type="FunFam" id="3.30.870.10:FF:000014">
    <property type="entry name" value="Cardiolipin synthase"/>
    <property type="match status" value="1"/>
</dbReference>
<dbReference type="InterPro" id="IPR027379">
    <property type="entry name" value="CLS_N"/>
</dbReference>
<gene>
    <name evidence="15" type="ORF">AQPE_1862</name>
</gene>
<evidence type="ECO:0000256" key="11">
    <source>
        <dbReference type="ARBA" id="ARBA00023264"/>
    </source>
</evidence>
<dbReference type="InterPro" id="IPR001736">
    <property type="entry name" value="PLipase_D/transphosphatidylase"/>
</dbReference>
<dbReference type="Pfam" id="PF13396">
    <property type="entry name" value="PLDc_N"/>
    <property type="match status" value="1"/>
</dbReference>
<proteinExistence type="inferred from homology"/>
<evidence type="ECO:0000256" key="3">
    <source>
        <dbReference type="ARBA" id="ARBA00022516"/>
    </source>
</evidence>
<organism evidence="15 16">
    <name type="scientific">Aquipluma nitroreducens</name>
    <dbReference type="NCBI Taxonomy" id="2010828"/>
    <lineage>
        <taxon>Bacteria</taxon>
        <taxon>Pseudomonadati</taxon>
        <taxon>Bacteroidota</taxon>
        <taxon>Bacteroidia</taxon>
        <taxon>Marinilabiliales</taxon>
        <taxon>Prolixibacteraceae</taxon>
        <taxon>Aquipluma</taxon>
    </lineage>
</organism>
<feature type="transmembrane region" description="Helical" evidence="12">
    <location>
        <begin position="12"/>
        <end position="32"/>
    </location>
</feature>
<keyword evidence="7 12" id="KW-1133">Transmembrane helix</keyword>
<keyword evidence="16" id="KW-1185">Reference proteome</keyword>
<comment type="function">
    <text evidence="12">Catalyzes the reversible phosphatidyl group transfer from one phosphatidylglycerol molecule to another to form cardiolipin (CL) (diphosphatidylglycerol) and glycerol.</text>
</comment>
<dbReference type="Gene3D" id="3.30.870.10">
    <property type="entry name" value="Endonuclease Chain A"/>
    <property type="match status" value="2"/>
</dbReference>
<name>A0A5K7S888_9BACT</name>
<keyword evidence="2 12" id="KW-1003">Cell membrane</keyword>
<evidence type="ECO:0000256" key="4">
    <source>
        <dbReference type="ARBA" id="ARBA00022679"/>
    </source>
</evidence>
<dbReference type="Pfam" id="PF13091">
    <property type="entry name" value="PLDc_2"/>
    <property type="match status" value="2"/>
</dbReference>
<dbReference type="EMBL" id="AP018694">
    <property type="protein sequence ID" value="BBE17705.1"/>
    <property type="molecule type" value="Genomic_DNA"/>
</dbReference>
<feature type="active site" evidence="12">
    <location>
        <position position="405"/>
    </location>
</feature>
<evidence type="ECO:0000259" key="14">
    <source>
        <dbReference type="PROSITE" id="PS50035"/>
    </source>
</evidence>
<evidence type="ECO:0000256" key="7">
    <source>
        <dbReference type="ARBA" id="ARBA00022989"/>
    </source>
</evidence>
<dbReference type="SUPFAM" id="SSF56024">
    <property type="entry name" value="Phospholipase D/nuclease"/>
    <property type="match status" value="2"/>
</dbReference>
<evidence type="ECO:0000256" key="9">
    <source>
        <dbReference type="ARBA" id="ARBA00023136"/>
    </source>
</evidence>
<evidence type="ECO:0000313" key="16">
    <source>
        <dbReference type="Proteomes" id="UP001193389"/>
    </source>
</evidence>
<reference evidence="15" key="1">
    <citation type="journal article" date="2020" name="Int. J. Syst. Evol. Microbiol.">
        <title>Aquipluma nitroreducens gen. nov. sp. nov., a novel facultatively anaerobic bacterium isolated from a freshwater lake.</title>
        <authorList>
            <person name="Watanabe M."/>
            <person name="Kojima H."/>
            <person name="Fukui M."/>
        </authorList>
    </citation>
    <scope>NUCLEOTIDE SEQUENCE</scope>
    <source>
        <strain evidence="15">MeG22</strain>
    </source>
</reference>
<dbReference type="PANTHER" id="PTHR21248">
    <property type="entry name" value="CARDIOLIPIN SYNTHASE"/>
    <property type="match status" value="1"/>
</dbReference>
<sequence length="487" mass="55723">MAFLLDIWKSLPSLVTILYFLTVVFTAILIILENRNPQKTISWILVLVLLPFIGIVIYLFFGQEYRKTKMYSRKGLKHLERLRNLTLEQLDNLPENHFQISEKLYSKKRLMNLLLSNSNAILTNNNEVQILHNGAETFPEIFRTMEEAKHHIHLEYYIIENDRIGNYLRELLIRKAQEGIEVRLIFDDVGSWELKKKFIRSMSDAGVKVDCFMKVRFPMLTSRVNYRNHRKILVVDGETAFVGGLNFADRYQDGVPGIGPWRDTHLKVKGGGATALQIIFMADWYFVSKEILKGEDYFKPFASGNGKLVQMTASGPDSDWESISQAYFVAISSATDYVYISTPYLMPTDDIVTALKTSALGGIDVRIIVPGLSDAITPKWGTNSYVEELLEAGVKVYFYKAGFTHSKVIVSDGVFSSVGTANLDFRSLETNFEVNAMIYDEEIAKVLTNQFLEDQEKSELVILEEWQKRPRINKIKESFARILAPML</sequence>
<feature type="active site" evidence="12">
    <location>
        <position position="236"/>
    </location>
</feature>
<dbReference type="InterPro" id="IPR025202">
    <property type="entry name" value="PLD-like_dom"/>
</dbReference>
<dbReference type="PROSITE" id="PS50035">
    <property type="entry name" value="PLD"/>
    <property type="match status" value="2"/>
</dbReference>
<feature type="active site" evidence="12">
    <location>
        <position position="407"/>
    </location>
</feature>
<comment type="similarity">
    <text evidence="12">Belongs to the phospholipase D family. Cardiolipin synthase subfamily.</text>
</comment>
<keyword evidence="3 12" id="KW-0444">Lipid biosynthesis</keyword>
<feature type="domain" description="PLD phosphodiesterase" evidence="14">
    <location>
        <begin position="224"/>
        <end position="251"/>
    </location>
</feature>
<protein>
    <recommendedName>
        <fullName evidence="12 13">Cardiolipin synthase</fullName>
        <shortName evidence="12">CL synthase</shortName>
        <ecNumber evidence="12 13">2.7.8.-</ecNumber>
    </recommendedName>
</protein>
<dbReference type="Proteomes" id="UP001193389">
    <property type="component" value="Chromosome"/>
</dbReference>
<evidence type="ECO:0000256" key="10">
    <source>
        <dbReference type="ARBA" id="ARBA00023209"/>
    </source>
</evidence>
<keyword evidence="4 12" id="KW-0808">Transferase</keyword>
<keyword evidence="11 12" id="KW-1208">Phospholipid metabolism</keyword>
<evidence type="ECO:0000256" key="2">
    <source>
        <dbReference type="ARBA" id="ARBA00022475"/>
    </source>
</evidence>
<feature type="active site" evidence="12">
    <location>
        <position position="231"/>
    </location>
</feature>
<comment type="subcellular location">
    <subcellularLocation>
        <location evidence="1 12">Cell membrane</location>
        <topology evidence="1 12">Multi-pass membrane protein</topology>
    </subcellularLocation>
</comment>
<dbReference type="InterPro" id="IPR030874">
    <property type="entry name" value="Cardiolipin_synth_Firmi"/>
</dbReference>
<feature type="transmembrane region" description="Helical" evidence="12">
    <location>
        <begin position="41"/>
        <end position="61"/>
    </location>
</feature>
<evidence type="ECO:0000256" key="12">
    <source>
        <dbReference type="HAMAP-Rule" id="MF_01916"/>
    </source>
</evidence>
<feature type="active site" evidence="12">
    <location>
        <position position="229"/>
    </location>
</feature>
<dbReference type="KEGG" id="anf:AQPE_1862"/>
<keyword evidence="8 12" id="KW-0443">Lipid metabolism</keyword>
<evidence type="ECO:0000256" key="6">
    <source>
        <dbReference type="ARBA" id="ARBA00022737"/>
    </source>
</evidence>
<accession>A0A5K7S888</accession>
<comment type="catalytic activity">
    <reaction evidence="12">
        <text>2 a 1,2-diacyl-sn-glycero-3-phospho-(1'-sn-glycerol) = a cardiolipin + glycerol</text>
        <dbReference type="Rhea" id="RHEA:31451"/>
        <dbReference type="ChEBI" id="CHEBI:17754"/>
        <dbReference type="ChEBI" id="CHEBI:62237"/>
        <dbReference type="ChEBI" id="CHEBI:64716"/>
    </reaction>
</comment>
<evidence type="ECO:0000256" key="1">
    <source>
        <dbReference type="ARBA" id="ARBA00004651"/>
    </source>
</evidence>
<dbReference type="PANTHER" id="PTHR21248:SF22">
    <property type="entry name" value="PHOSPHOLIPASE D"/>
    <property type="match status" value="1"/>
</dbReference>
<dbReference type="InterPro" id="IPR022924">
    <property type="entry name" value="Cardiolipin_synthase"/>
</dbReference>
<dbReference type="GO" id="GO:0032049">
    <property type="term" value="P:cardiolipin biosynthetic process"/>
    <property type="evidence" value="ECO:0007669"/>
    <property type="project" value="UniProtKB-UniRule"/>
</dbReference>
<dbReference type="GO" id="GO:0008808">
    <property type="term" value="F:cardiolipin synthase activity"/>
    <property type="evidence" value="ECO:0007669"/>
    <property type="project" value="UniProtKB-UniRule"/>
</dbReference>
<evidence type="ECO:0000313" key="15">
    <source>
        <dbReference type="EMBL" id="BBE17705.1"/>
    </source>
</evidence>
<evidence type="ECO:0000256" key="13">
    <source>
        <dbReference type="NCBIfam" id="TIGR04265"/>
    </source>
</evidence>
<feature type="domain" description="PLD phosphodiesterase" evidence="14">
    <location>
        <begin position="400"/>
        <end position="427"/>
    </location>
</feature>
<evidence type="ECO:0000256" key="8">
    <source>
        <dbReference type="ARBA" id="ARBA00023098"/>
    </source>
</evidence>
<keyword evidence="10 12" id="KW-0594">Phospholipid biosynthesis</keyword>
<dbReference type="HAMAP" id="MF_01916">
    <property type="entry name" value="Cardiolipin_synth_Cls"/>
    <property type="match status" value="1"/>
</dbReference>
<dbReference type="CDD" id="cd09112">
    <property type="entry name" value="PLDc_CLS_2"/>
    <property type="match status" value="1"/>
</dbReference>